<reference evidence="4" key="2">
    <citation type="journal article" date="2018" name="Plant J.">
        <title>The Sorghum bicolor reference genome: improved assembly, gene annotations, a transcriptome atlas, and signatures of genome organization.</title>
        <authorList>
            <person name="McCormick R.F."/>
            <person name="Truong S.K."/>
            <person name="Sreedasyam A."/>
            <person name="Jenkins J."/>
            <person name="Shu S."/>
            <person name="Sims D."/>
            <person name="Kennedy M."/>
            <person name="Amirebrahimi M."/>
            <person name="Weers B.D."/>
            <person name="McKinley B."/>
            <person name="Mattison A."/>
            <person name="Morishige D.T."/>
            <person name="Grimwood J."/>
            <person name="Schmutz J."/>
            <person name="Mullet J.E."/>
        </authorList>
    </citation>
    <scope>NUCLEOTIDE SEQUENCE [LARGE SCALE GENOMIC DNA]</scope>
    <source>
        <strain evidence="4">cv. BTx623</strain>
    </source>
</reference>
<name>A0A1Z5RKL7_SORBI</name>
<dbReference type="OMA" id="CTANGSM"/>
<dbReference type="AlphaFoldDB" id="A0A1Z5RKL7"/>
<evidence type="ECO:0000313" key="3">
    <source>
        <dbReference type="EMBL" id="OQU84005.1"/>
    </source>
</evidence>
<evidence type="ECO:0000313" key="4">
    <source>
        <dbReference type="Proteomes" id="UP000000768"/>
    </source>
</evidence>
<evidence type="ECO:0000259" key="2">
    <source>
        <dbReference type="Pfam" id="PF22936"/>
    </source>
</evidence>
<proteinExistence type="predicted"/>
<dbReference type="InParanoid" id="A0A1Z5RKL7"/>
<feature type="compositionally biased region" description="Low complexity" evidence="1">
    <location>
        <begin position="22"/>
        <end position="32"/>
    </location>
</feature>
<protein>
    <recommendedName>
        <fullName evidence="2">Retrovirus-related Pol polyprotein from transposon TNT 1-94-like beta-barrel domain-containing protein</fullName>
    </recommendedName>
</protein>
<organism evidence="3 4">
    <name type="scientific">Sorghum bicolor</name>
    <name type="common">Sorghum</name>
    <name type="synonym">Sorghum vulgare</name>
    <dbReference type="NCBI Taxonomy" id="4558"/>
    <lineage>
        <taxon>Eukaryota</taxon>
        <taxon>Viridiplantae</taxon>
        <taxon>Streptophyta</taxon>
        <taxon>Embryophyta</taxon>
        <taxon>Tracheophyta</taxon>
        <taxon>Spermatophyta</taxon>
        <taxon>Magnoliopsida</taxon>
        <taxon>Liliopsida</taxon>
        <taxon>Poales</taxon>
        <taxon>Poaceae</taxon>
        <taxon>PACMAD clade</taxon>
        <taxon>Panicoideae</taxon>
        <taxon>Andropogonodae</taxon>
        <taxon>Andropogoneae</taxon>
        <taxon>Sorghinae</taxon>
        <taxon>Sorghum</taxon>
    </lineage>
</organism>
<accession>A0A1Z5RKL7</accession>
<gene>
    <name evidence="3" type="ORF">SORBI_3005G213950</name>
</gene>
<sequence length="161" mass="17062">MAQETGEHVGDVFMQGDGNGGSSTNNSRNNQSSDHAAIDIMKPFILDSGASFHATGDLTLFSSLEDTTTDMSLCTANGSMLDIIGQGTVQHDNIALHGVLLVPELDVNIVSVSKLVELDYTVEFTGTGCFIRDASTGDLVGKGRHLDNGLFELDFLNAPRA</sequence>
<evidence type="ECO:0000256" key="1">
    <source>
        <dbReference type="SAM" id="MobiDB-lite"/>
    </source>
</evidence>
<feature type="region of interest" description="Disordered" evidence="1">
    <location>
        <begin position="1"/>
        <end position="32"/>
    </location>
</feature>
<reference evidence="3 4" key="1">
    <citation type="journal article" date="2009" name="Nature">
        <title>The Sorghum bicolor genome and the diversification of grasses.</title>
        <authorList>
            <person name="Paterson A.H."/>
            <person name="Bowers J.E."/>
            <person name="Bruggmann R."/>
            <person name="Dubchak I."/>
            <person name="Grimwood J."/>
            <person name="Gundlach H."/>
            <person name="Haberer G."/>
            <person name="Hellsten U."/>
            <person name="Mitros T."/>
            <person name="Poliakov A."/>
            <person name="Schmutz J."/>
            <person name="Spannagl M."/>
            <person name="Tang H."/>
            <person name="Wang X."/>
            <person name="Wicker T."/>
            <person name="Bharti A.K."/>
            <person name="Chapman J."/>
            <person name="Feltus F.A."/>
            <person name="Gowik U."/>
            <person name="Grigoriev I.V."/>
            <person name="Lyons E."/>
            <person name="Maher C.A."/>
            <person name="Martis M."/>
            <person name="Narechania A."/>
            <person name="Otillar R.P."/>
            <person name="Penning B.W."/>
            <person name="Salamov A.A."/>
            <person name="Wang Y."/>
            <person name="Zhang L."/>
            <person name="Carpita N.C."/>
            <person name="Freeling M."/>
            <person name="Gingle A.R."/>
            <person name="Hash C.T."/>
            <person name="Keller B."/>
            <person name="Klein P."/>
            <person name="Kresovich S."/>
            <person name="McCann M.C."/>
            <person name="Ming R."/>
            <person name="Peterson D.G."/>
            <person name="Mehboob-ur-Rahman"/>
            <person name="Ware D."/>
            <person name="Westhoff P."/>
            <person name="Mayer K.F."/>
            <person name="Messing J."/>
            <person name="Rokhsar D.S."/>
        </authorList>
    </citation>
    <scope>NUCLEOTIDE SEQUENCE [LARGE SCALE GENOMIC DNA]</scope>
    <source>
        <strain evidence="4">cv. BTx623</strain>
    </source>
</reference>
<keyword evidence="4" id="KW-1185">Reference proteome</keyword>
<feature type="compositionally biased region" description="Basic and acidic residues" evidence="1">
    <location>
        <begin position="1"/>
        <end position="10"/>
    </location>
</feature>
<feature type="domain" description="Retrovirus-related Pol polyprotein from transposon TNT 1-94-like beta-barrel" evidence="2">
    <location>
        <begin position="44"/>
        <end position="119"/>
    </location>
</feature>
<dbReference type="Gramene" id="OQU84005">
    <property type="protein sequence ID" value="OQU84005"/>
    <property type="gene ID" value="SORBI_3005G213950"/>
</dbReference>
<dbReference type="InterPro" id="IPR054722">
    <property type="entry name" value="PolX-like_BBD"/>
</dbReference>
<dbReference type="Pfam" id="PF22936">
    <property type="entry name" value="Pol_BBD"/>
    <property type="match status" value="1"/>
</dbReference>
<dbReference type="EMBL" id="CM000764">
    <property type="protein sequence ID" value="OQU84005.1"/>
    <property type="molecule type" value="Genomic_DNA"/>
</dbReference>
<dbReference type="Proteomes" id="UP000000768">
    <property type="component" value="Chromosome 5"/>
</dbReference>